<proteinExistence type="predicted"/>
<dbReference type="Gene3D" id="2.60.120.260">
    <property type="entry name" value="Galactose-binding domain-like"/>
    <property type="match status" value="1"/>
</dbReference>
<evidence type="ECO:0000256" key="2">
    <source>
        <dbReference type="ARBA" id="ARBA00023295"/>
    </source>
</evidence>
<name>A0A0A9F4A8_ARUDO</name>
<keyword evidence="1" id="KW-0378">Hydrolase</keyword>
<evidence type="ECO:0000313" key="4">
    <source>
        <dbReference type="EMBL" id="JAE04991.1"/>
    </source>
</evidence>
<sequence length="60" mass="6586">MGSMGKGQIWVNGHHIGRYWSYKASGSCGGCSYTGTYSETKCQTNCGDISQRWYTTGSHI</sequence>
<dbReference type="SUPFAM" id="SSF49785">
    <property type="entry name" value="Galactose-binding domain-like"/>
    <property type="match status" value="1"/>
</dbReference>
<dbReference type="GO" id="GO:0016798">
    <property type="term" value="F:hydrolase activity, acting on glycosyl bonds"/>
    <property type="evidence" value="ECO:0007669"/>
    <property type="project" value="UniProtKB-KW"/>
</dbReference>
<dbReference type="InterPro" id="IPR048913">
    <property type="entry name" value="BetaGal_gal-bd"/>
</dbReference>
<protein>
    <submittedName>
        <fullName evidence="4">BGAL4</fullName>
    </submittedName>
</protein>
<feature type="domain" description="Beta-galactosidase galactose-binding" evidence="3">
    <location>
        <begin position="1"/>
        <end position="54"/>
    </location>
</feature>
<dbReference type="InterPro" id="IPR008979">
    <property type="entry name" value="Galactose-bd-like_sf"/>
</dbReference>
<dbReference type="EMBL" id="GBRH01192905">
    <property type="protein sequence ID" value="JAE04991.1"/>
    <property type="molecule type" value="Transcribed_RNA"/>
</dbReference>
<dbReference type="Pfam" id="PF21467">
    <property type="entry name" value="BetaGal_gal-bd"/>
    <property type="match status" value="1"/>
</dbReference>
<organism evidence="4">
    <name type="scientific">Arundo donax</name>
    <name type="common">Giant reed</name>
    <name type="synonym">Donax arundinaceus</name>
    <dbReference type="NCBI Taxonomy" id="35708"/>
    <lineage>
        <taxon>Eukaryota</taxon>
        <taxon>Viridiplantae</taxon>
        <taxon>Streptophyta</taxon>
        <taxon>Embryophyta</taxon>
        <taxon>Tracheophyta</taxon>
        <taxon>Spermatophyta</taxon>
        <taxon>Magnoliopsida</taxon>
        <taxon>Liliopsida</taxon>
        <taxon>Poales</taxon>
        <taxon>Poaceae</taxon>
        <taxon>PACMAD clade</taxon>
        <taxon>Arundinoideae</taxon>
        <taxon>Arundineae</taxon>
        <taxon>Arundo</taxon>
    </lineage>
</organism>
<keyword evidence="2" id="KW-0326">Glycosidase</keyword>
<evidence type="ECO:0000256" key="1">
    <source>
        <dbReference type="ARBA" id="ARBA00022801"/>
    </source>
</evidence>
<dbReference type="AlphaFoldDB" id="A0A0A9F4A8"/>
<reference evidence="4" key="1">
    <citation type="submission" date="2014-09" db="EMBL/GenBank/DDBJ databases">
        <authorList>
            <person name="Magalhaes I.L.F."/>
            <person name="Oliveira U."/>
            <person name="Santos F.R."/>
            <person name="Vidigal T.H.D.A."/>
            <person name="Brescovit A.D."/>
            <person name="Santos A.J."/>
        </authorList>
    </citation>
    <scope>NUCLEOTIDE SEQUENCE</scope>
    <source>
        <tissue evidence="4">Shoot tissue taken approximately 20 cm above the soil surface</tissue>
    </source>
</reference>
<accession>A0A0A9F4A8</accession>
<reference evidence="4" key="2">
    <citation type="journal article" date="2015" name="Data Brief">
        <title>Shoot transcriptome of the giant reed, Arundo donax.</title>
        <authorList>
            <person name="Barrero R.A."/>
            <person name="Guerrero F.D."/>
            <person name="Moolhuijzen P."/>
            <person name="Goolsby J.A."/>
            <person name="Tidwell J."/>
            <person name="Bellgard S.E."/>
            <person name="Bellgard M.I."/>
        </authorList>
    </citation>
    <scope>NUCLEOTIDE SEQUENCE</scope>
    <source>
        <tissue evidence="4">Shoot tissue taken approximately 20 cm above the soil surface</tissue>
    </source>
</reference>
<evidence type="ECO:0000259" key="3">
    <source>
        <dbReference type="Pfam" id="PF21467"/>
    </source>
</evidence>